<evidence type="ECO:0000313" key="2">
    <source>
        <dbReference type="Proteomes" id="UP000094056"/>
    </source>
</evidence>
<sequence length="324" mass="37626">MYYNRIISDSFSKLIEPNGELRWLFDLVKQHEDLDFLIGKNKSKEWISIYRGLSRMLTIIKTKDNDIVKLDGANSYKEISPVLYGKKLISVNFSSEFKKLVQKVSNNPKFDRYYNNKKEGYYQNELSRKFGICGKPNDEFVIIDKEAVIGHINKDERKKILGEIQTGYKKIQKEISKKDSKRYGKNLDKKSIGNELDFIALDKSGNLLLMELKHGTNTSGIYLSPLQIGMYYDIFTMYPKVELENAVYEMIEQKKKIGLIIKDWVTPTISGIIPVLIISEYNYRSSAKSKYQEVLDFVRVKKGSDFLKNIVTYNYSSQKGLGNW</sequence>
<dbReference type="Proteomes" id="UP000094056">
    <property type="component" value="Unassembled WGS sequence"/>
</dbReference>
<reference evidence="1 2" key="1">
    <citation type="submission" date="2016-07" db="EMBL/GenBank/DDBJ databases">
        <title>Draft genome of Scalindua rubra, obtained from a brine-seawater interface in the Red Sea, sheds light on salt adaptation in anammox bacteria.</title>
        <authorList>
            <person name="Speth D.R."/>
            <person name="Lagkouvardos I."/>
            <person name="Wang Y."/>
            <person name="Qian P.-Y."/>
            <person name="Dutilh B.E."/>
            <person name="Jetten M.S."/>
        </authorList>
    </citation>
    <scope>NUCLEOTIDE SEQUENCE [LARGE SCALE GENOMIC DNA]</scope>
    <source>
        <strain evidence="1">BSI-1</strain>
    </source>
</reference>
<protein>
    <submittedName>
        <fullName evidence="1">Uncharacterized protein</fullName>
    </submittedName>
</protein>
<organism evidence="1 2">
    <name type="scientific">Candidatus Scalindua rubra</name>
    <dbReference type="NCBI Taxonomy" id="1872076"/>
    <lineage>
        <taxon>Bacteria</taxon>
        <taxon>Pseudomonadati</taxon>
        <taxon>Planctomycetota</taxon>
        <taxon>Candidatus Brocadiia</taxon>
        <taxon>Candidatus Brocadiales</taxon>
        <taxon>Candidatus Scalinduaceae</taxon>
        <taxon>Candidatus Scalindua</taxon>
    </lineage>
</organism>
<accession>A0A1E3X2V2</accession>
<dbReference type="AlphaFoldDB" id="A0A1E3X2V2"/>
<gene>
    <name evidence="1" type="ORF">SCARUB_04935</name>
</gene>
<comment type="caution">
    <text evidence="1">The sequence shown here is derived from an EMBL/GenBank/DDBJ whole genome shotgun (WGS) entry which is preliminary data.</text>
</comment>
<name>A0A1E3X2V2_9BACT</name>
<proteinExistence type="predicted"/>
<evidence type="ECO:0000313" key="1">
    <source>
        <dbReference type="EMBL" id="ODS29961.1"/>
    </source>
</evidence>
<dbReference type="EMBL" id="MAYW01000318">
    <property type="protein sequence ID" value="ODS29961.1"/>
    <property type="molecule type" value="Genomic_DNA"/>
</dbReference>